<dbReference type="HAMAP" id="MF_00844_B">
    <property type="entry name" value="RqcH_B"/>
    <property type="match status" value="1"/>
</dbReference>
<dbReference type="Proteomes" id="UP000070174">
    <property type="component" value="Unassembled WGS sequence"/>
</dbReference>
<comment type="similarity">
    <text evidence="5">Belongs to the NEMF family.</text>
</comment>
<dbReference type="Pfam" id="PF05833">
    <property type="entry name" value="NFACT_N"/>
    <property type="match status" value="1"/>
</dbReference>
<organism evidence="7">
    <name type="scientific">Peptoniphilus harei</name>
    <dbReference type="NCBI Taxonomy" id="54005"/>
    <lineage>
        <taxon>Bacteria</taxon>
        <taxon>Bacillati</taxon>
        <taxon>Bacillota</taxon>
        <taxon>Tissierellia</taxon>
        <taxon>Tissierellales</taxon>
        <taxon>Peptoniphilaceae</taxon>
        <taxon>Peptoniphilus</taxon>
    </lineage>
</organism>
<dbReference type="GO" id="GO:0072344">
    <property type="term" value="P:rescue of stalled ribosome"/>
    <property type="evidence" value="ECO:0007669"/>
    <property type="project" value="UniProtKB-UniRule"/>
</dbReference>
<evidence type="ECO:0000256" key="3">
    <source>
        <dbReference type="ARBA" id="ARBA00022884"/>
    </source>
</evidence>
<dbReference type="InterPro" id="IPR051608">
    <property type="entry name" value="RQC_Subunit_NEMF"/>
</dbReference>
<dbReference type="InterPro" id="IPR008532">
    <property type="entry name" value="NFACT_RNA-bd"/>
</dbReference>
<dbReference type="Gene3D" id="2.30.310.10">
    <property type="entry name" value="ibrinogen binding protein from staphylococcus aureus domain"/>
    <property type="match status" value="1"/>
</dbReference>
<accession>A0A133PLW7</accession>
<sequence>MSLDGTVVKNLVYEINNRVNGGRIDKIYQDDSNNLLINIRANGKRERLFISISGSPRMYFSEELFDSPQNPPAFCMLLRKHLENNQILSVNQYKMDRIVEIHVKSRDELGLYSEKSLIIELMGKHSNVILIDNESKKIIDSLKRVNFNLSSVREILPGLIYNEEDISQGLDPCETESIINLIKDYEENLNLKSFFLKNFTGISPQMCEEIEFRTNIDFKKNILSLNNDEIELLNKVFLDIFSDIKENKFVPIKIYREEIFKDFYSIDLKELSEKDKEKIESISSLLEVFYNSKFLRDSLGSKSKELRRAVKKHIDKINRKISNQSNELNLALNREKYKVYADLISSNFHRIEKGSENVTVENFYNEMEEIKIPLDSKLDGPGNASKYYKKYSKLKNAAVYLEEQISIGISEVEYLESILLNIDFAETPDEIDDLYEELEKEGYLKKRSKNNKKKRKDSQENYITIKTEDGFEIYIGRNNRQNDYLTLKKAKKNDLWFHVKDAPGSHVILKNDNRNFSNSAMMTAAKLAAKYSSLSKSQNIPVDYTFKMNVKRHPAKKPGLVSYTNYKTINVSI</sequence>
<evidence type="ECO:0000256" key="5">
    <source>
        <dbReference type="HAMAP-Rule" id="MF_00844"/>
    </source>
</evidence>
<proteinExistence type="inferred from homology"/>
<keyword evidence="4 5" id="KW-0648">Protein biosynthesis</keyword>
<dbReference type="PATRIC" id="fig|54005.3.peg.1148"/>
<dbReference type="GO" id="GO:1990112">
    <property type="term" value="C:RQC complex"/>
    <property type="evidence" value="ECO:0007669"/>
    <property type="project" value="TreeGrafter"/>
</dbReference>
<comment type="function">
    <text evidence="5">Key component of the ribosome quality control system (RQC), a ribosome-associated complex that mediates the extraction of incompletely synthesized nascent chains from stalled ribosomes and their subsequent degradation. RqcH recruits Ala-charged tRNA, and with RqcP directs the elongation of stalled nascent chains on 50S ribosomal subunits, leading to non-templated C-terminal alanine extensions (Ala tail). The Ala tail promotes nascent chain degradation. May add between 1 and at least 8 Ala residues. Binds to stalled 50S ribosomal subunits.</text>
</comment>
<evidence type="ECO:0000259" key="6">
    <source>
        <dbReference type="Pfam" id="PF05670"/>
    </source>
</evidence>
<dbReference type="Pfam" id="PF05670">
    <property type="entry name" value="NFACT-R_1"/>
    <property type="match status" value="1"/>
</dbReference>
<evidence type="ECO:0000256" key="1">
    <source>
        <dbReference type="ARBA" id="ARBA00022555"/>
    </source>
</evidence>
<evidence type="ECO:0000313" key="7">
    <source>
        <dbReference type="EMBL" id="KXA29541.1"/>
    </source>
</evidence>
<evidence type="ECO:0000313" key="8">
    <source>
        <dbReference type="Proteomes" id="UP000070174"/>
    </source>
</evidence>
<dbReference type="GO" id="GO:0019843">
    <property type="term" value="F:rRNA binding"/>
    <property type="evidence" value="ECO:0007669"/>
    <property type="project" value="UniProtKB-UniRule"/>
</dbReference>
<dbReference type="InterPro" id="IPR010979">
    <property type="entry name" value="Ribosomal_uS13-like_H2TH"/>
</dbReference>
<feature type="domain" description="NFACT RNA-binding" evidence="6">
    <location>
        <begin position="465"/>
        <end position="555"/>
    </location>
</feature>
<dbReference type="InterPro" id="IPR043682">
    <property type="entry name" value="RqcH_bacterial"/>
</dbReference>
<dbReference type="RefSeq" id="WP_060800248.1">
    <property type="nucleotide sequence ID" value="NZ_KQ957101.1"/>
</dbReference>
<dbReference type="PANTHER" id="PTHR15239:SF6">
    <property type="entry name" value="RIBOSOME QUALITY CONTROL COMPLEX SUBUNIT NEMF"/>
    <property type="match status" value="1"/>
</dbReference>
<dbReference type="AlphaFoldDB" id="A0A133PLW7"/>
<evidence type="ECO:0000256" key="4">
    <source>
        <dbReference type="ARBA" id="ARBA00022917"/>
    </source>
</evidence>
<dbReference type="SUPFAM" id="SSF46946">
    <property type="entry name" value="S13-like H2TH domain"/>
    <property type="match status" value="1"/>
</dbReference>
<comment type="caution">
    <text evidence="7">The sequence shown here is derived from an EMBL/GenBank/DDBJ whole genome shotgun (WGS) entry which is preliminary data.</text>
</comment>
<keyword evidence="3 5" id="KW-0694">RNA-binding</keyword>
<keyword evidence="1 5" id="KW-0820">tRNA-binding</keyword>
<reference evidence="7 8" key="1">
    <citation type="submission" date="2016-01" db="EMBL/GenBank/DDBJ databases">
        <authorList>
            <person name="Oliw E.H."/>
        </authorList>
    </citation>
    <scope>NUCLEOTIDE SEQUENCE [LARGE SCALE GENOMIC DNA]</scope>
    <source>
        <strain evidence="7 8">CMW7756A</strain>
    </source>
</reference>
<dbReference type="PANTHER" id="PTHR15239">
    <property type="entry name" value="NUCLEAR EXPORT MEDIATOR FACTOR NEMF"/>
    <property type="match status" value="1"/>
</dbReference>
<comment type="subunit">
    <text evidence="5">Associates with stalled 50S ribosomal subunits. Binds to RqcP.</text>
</comment>
<evidence type="ECO:0000256" key="2">
    <source>
        <dbReference type="ARBA" id="ARBA00022730"/>
    </source>
</evidence>
<name>A0A133PLW7_9FIRM</name>
<keyword evidence="2 5" id="KW-0699">rRNA-binding</keyword>
<dbReference type="GO" id="GO:0043023">
    <property type="term" value="F:ribosomal large subunit binding"/>
    <property type="evidence" value="ECO:0007669"/>
    <property type="project" value="UniProtKB-UniRule"/>
</dbReference>
<dbReference type="GO" id="GO:0000049">
    <property type="term" value="F:tRNA binding"/>
    <property type="evidence" value="ECO:0007669"/>
    <property type="project" value="UniProtKB-UniRule"/>
</dbReference>
<dbReference type="Gene3D" id="1.10.8.50">
    <property type="match status" value="1"/>
</dbReference>
<protein>
    <recommendedName>
        <fullName evidence="5">Rqc2 homolog RqcH</fullName>
        <shortName evidence="5">RqcH</shortName>
    </recommendedName>
</protein>
<dbReference type="EMBL" id="LRQE01000034">
    <property type="protein sequence ID" value="KXA29541.1"/>
    <property type="molecule type" value="Genomic_DNA"/>
</dbReference>
<gene>
    <name evidence="5" type="primary">rqcH</name>
    <name evidence="7" type="ORF">HMPREF3229_01165</name>
</gene>